<dbReference type="AlphaFoldDB" id="A0A2T5LM49"/>
<evidence type="ECO:0000313" key="2">
    <source>
        <dbReference type="EMBL" id="PTU17361.1"/>
    </source>
</evidence>
<dbReference type="Proteomes" id="UP000244073">
    <property type="component" value="Unassembled WGS sequence"/>
</dbReference>
<reference evidence="2 3" key="1">
    <citation type="journal article" date="2018" name="Proc. Natl. Acad. Sci. U.S.A.">
        <title>Linking secondary metabolites to gene clusters through genome sequencing of six diverse Aspergillus species.</title>
        <authorList>
            <person name="Kaerboelling I."/>
            <person name="Vesth T.C."/>
            <person name="Frisvad J.C."/>
            <person name="Nybo J.L."/>
            <person name="Theobald S."/>
            <person name="Kuo A."/>
            <person name="Bowyer P."/>
            <person name="Matsuda Y."/>
            <person name="Mondo S."/>
            <person name="Lyhne E.K."/>
            <person name="Kogle M.E."/>
            <person name="Clum A."/>
            <person name="Lipzen A."/>
            <person name="Salamov A."/>
            <person name="Ngan C.Y."/>
            <person name="Daum C."/>
            <person name="Chiniquy J."/>
            <person name="Barry K."/>
            <person name="LaButti K."/>
            <person name="Haridas S."/>
            <person name="Simmons B.A."/>
            <person name="Magnuson J.K."/>
            <person name="Mortensen U.H."/>
            <person name="Larsen T.O."/>
            <person name="Grigoriev I.V."/>
            <person name="Baker S.E."/>
            <person name="Andersen M.R."/>
        </authorList>
    </citation>
    <scope>NUCLEOTIDE SEQUENCE [LARGE SCALE GENOMIC DNA]</scope>
    <source>
        <strain evidence="2 3">IBT 24754</strain>
    </source>
</reference>
<gene>
    <name evidence="2" type="ORF">P175DRAFT_0108290</name>
</gene>
<proteinExistence type="predicted"/>
<accession>A0A2T5LM49</accession>
<evidence type="ECO:0000313" key="3">
    <source>
        <dbReference type="Proteomes" id="UP000244073"/>
    </source>
</evidence>
<evidence type="ECO:0000256" key="1">
    <source>
        <dbReference type="SAM" id="Phobius"/>
    </source>
</evidence>
<keyword evidence="1" id="KW-0472">Membrane</keyword>
<keyword evidence="1" id="KW-0812">Transmembrane</keyword>
<dbReference type="VEuPathDB" id="FungiDB:P175DRAFT_0108290"/>
<name>A0A2T5LM49_9EURO</name>
<dbReference type="GeneID" id="63809230"/>
<comment type="caution">
    <text evidence="2">The sequence shown here is derived from an EMBL/GenBank/DDBJ whole genome shotgun (WGS) entry which is preliminary data.</text>
</comment>
<dbReference type="RefSeq" id="XP_040748753.1">
    <property type="nucleotide sequence ID" value="XM_040892348.1"/>
</dbReference>
<keyword evidence="1" id="KW-1133">Transmembrane helix</keyword>
<sequence length="51" mass="6282">MQIVYYYKPGTSYTICMQLHRKTLAGSFLCRMDNGYLIFFFFFFFFFTKFT</sequence>
<organism evidence="2 3">
    <name type="scientific">Aspergillus ochraceoroseus IBT 24754</name>
    <dbReference type="NCBI Taxonomy" id="1392256"/>
    <lineage>
        <taxon>Eukaryota</taxon>
        <taxon>Fungi</taxon>
        <taxon>Dikarya</taxon>
        <taxon>Ascomycota</taxon>
        <taxon>Pezizomycotina</taxon>
        <taxon>Eurotiomycetes</taxon>
        <taxon>Eurotiomycetidae</taxon>
        <taxon>Eurotiales</taxon>
        <taxon>Aspergillaceae</taxon>
        <taxon>Aspergillus</taxon>
        <taxon>Aspergillus subgen. Nidulantes</taxon>
    </lineage>
</organism>
<protein>
    <submittedName>
        <fullName evidence="2">Uncharacterized protein</fullName>
    </submittedName>
</protein>
<dbReference type="EMBL" id="MSFN02000011">
    <property type="protein sequence ID" value="PTU17361.1"/>
    <property type="molecule type" value="Genomic_DNA"/>
</dbReference>
<feature type="transmembrane region" description="Helical" evidence="1">
    <location>
        <begin position="28"/>
        <end position="47"/>
    </location>
</feature>